<dbReference type="EMBL" id="KZ451918">
    <property type="protein sequence ID" value="PKA62223.1"/>
    <property type="molecule type" value="Genomic_DNA"/>
</dbReference>
<dbReference type="STRING" id="1088818.A0A2I0B356"/>
<feature type="region of interest" description="Disordered" evidence="1">
    <location>
        <begin position="46"/>
        <end position="107"/>
    </location>
</feature>
<feature type="compositionally biased region" description="Low complexity" evidence="1">
    <location>
        <begin position="79"/>
        <end position="89"/>
    </location>
</feature>
<evidence type="ECO:0000313" key="3">
    <source>
        <dbReference type="EMBL" id="PKA62223.1"/>
    </source>
</evidence>
<dbReference type="AlphaFoldDB" id="A0A2I0B356"/>
<sequence length="152" mass="15562">MARLSLSPPVLLGVLVLVALSPSPPAAVAKEGVSCTMCDSCDNPCLPPASPPPPPPSSAVGCPPPPTTTNHYSPPPPASSSSGNSYFSPPAAPSGYSGEGSYGTPPPPNPILPYFPFLYYSPPPPSKFHAASGDRPDPLGYLIFLLSLCCFL</sequence>
<evidence type="ECO:0000256" key="1">
    <source>
        <dbReference type="SAM" id="MobiDB-lite"/>
    </source>
</evidence>
<feature type="signal peptide" evidence="2">
    <location>
        <begin position="1"/>
        <end position="29"/>
    </location>
</feature>
<keyword evidence="4" id="KW-1185">Reference proteome</keyword>
<feature type="chain" id="PRO_5014127804" evidence="2">
    <location>
        <begin position="30"/>
        <end position="152"/>
    </location>
</feature>
<evidence type="ECO:0000313" key="4">
    <source>
        <dbReference type="Proteomes" id="UP000236161"/>
    </source>
</evidence>
<name>A0A2I0B356_9ASPA</name>
<dbReference type="Proteomes" id="UP000236161">
    <property type="component" value="Unassembled WGS sequence"/>
</dbReference>
<evidence type="ECO:0000256" key="2">
    <source>
        <dbReference type="SAM" id="SignalP"/>
    </source>
</evidence>
<dbReference type="PANTHER" id="PTHR37702">
    <property type="entry name" value="PROLINE-RICH FAMILY PROTEIN"/>
    <property type="match status" value="1"/>
</dbReference>
<dbReference type="PANTHER" id="PTHR37702:SF9">
    <property type="entry name" value="PROLINE-RICH FAMILY PROTEIN"/>
    <property type="match status" value="1"/>
</dbReference>
<accession>A0A2I0B356</accession>
<reference evidence="3 4" key="1">
    <citation type="journal article" date="2017" name="Nature">
        <title>The Apostasia genome and the evolution of orchids.</title>
        <authorList>
            <person name="Zhang G.Q."/>
            <person name="Liu K.W."/>
            <person name="Li Z."/>
            <person name="Lohaus R."/>
            <person name="Hsiao Y.Y."/>
            <person name="Niu S.C."/>
            <person name="Wang J.Y."/>
            <person name="Lin Y.C."/>
            <person name="Xu Q."/>
            <person name="Chen L.J."/>
            <person name="Yoshida K."/>
            <person name="Fujiwara S."/>
            <person name="Wang Z.W."/>
            <person name="Zhang Y.Q."/>
            <person name="Mitsuda N."/>
            <person name="Wang M."/>
            <person name="Liu G.H."/>
            <person name="Pecoraro L."/>
            <person name="Huang H.X."/>
            <person name="Xiao X.J."/>
            <person name="Lin M."/>
            <person name="Wu X.Y."/>
            <person name="Wu W.L."/>
            <person name="Chen Y.Y."/>
            <person name="Chang S.B."/>
            <person name="Sakamoto S."/>
            <person name="Ohme-Takagi M."/>
            <person name="Yagi M."/>
            <person name="Zeng S.J."/>
            <person name="Shen C.Y."/>
            <person name="Yeh C.M."/>
            <person name="Luo Y.B."/>
            <person name="Tsai W.C."/>
            <person name="Van de Peer Y."/>
            <person name="Liu Z.J."/>
        </authorList>
    </citation>
    <scope>NUCLEOTIDE SEQUENCE [LARGE SCALE GENOMIC DNA]</scope>
    <source>
        <strain evidence="4">cv. Shenzhen</strain>
        <tissue evidence="3">Stem</tissue>
    </source>
</reference>
<keyword evidence="2" id="KW-0732">Signal</keyword>
<protein>
    <submittedName>
        <fullName evidence="3">Uncharacterized protein</fullName>
    </submittedName>
</protein>
<gene>
    <name evidence="3" type="ORF">AXF42_Ash016015</name>
</gene>
<organism evidence="3 4">
    <name type="scientific">Apostasia shenzhenica</name>
    <dbReference type="NCBI Taxonomy" id="1088818"/>
    <lineage>
        <taxon>Eukaryota</taxon>
        <taxon>Viridiplantae</taxon>
        <taxon>Streptophyta</taxon>
        <taxon>Embryophyta</taxon>
        <taxon>Tracheophyta</taxon>
        <taxon>Spermatophyta</taxon>
        <taxon>Magnoliopsida</taxon>
        <taxon>Liliopsida</taxon>
        <taxon>Asparagales</taxon>
        <taxon>Orchidaceae</taxon>
        <taxon>Apostasioideae</taxon>
        <taxon>Apostasia</taxon>
    </lineage>
</organism>
<proteinExistence type="predicted"/>
<feature type="compositionally biased region" description="Pro residues" evidence="1">
    <location>
        <begin position="46"/>
        <end position="78"/>
    </location>
</feature>